<sequence>MSSYFSSLLTTTTSRVASIRQNLLQNESDGDSEYETHIARVLRNYYTEKGRPFPRELNLLPPGEAQPIYAQTNVGAGYGGFQNSSGGGGGATELSSLWAPPPQQQQDPQGGQPQNQSLRQGRAAASLRGRQNPFTKQQAPEPQVQARPLPSQSSYSSQNTSANPYSRNDTPPGSSQGLRSAKDRLKQGVGLRPQNRSDVPGSIGAGSRGNSYGSTTKSNGSYEDSFAPGVYNRGVGGGGDKPFVAATAPWASNEAEFTGGGYSGYDAGRRPAPGSKGPGLPSGPRGRR</sequence>
<dbReference type="OrthoDB" id="2683368at2759"/>
<comment type="caution">
    <text evidence="3">The sequence shown here is derived from an EMBL/GenBank/DDBJ whole genome shotgun (WGS) entry which is preliminary data.</text>
</comment>
<dbReference type="GeneID" id="43600031"/>
<organism evidence="3 4">
    <name type="scientific">Venustampulla echinocandica</name>
    <dbReference type="NCBI Taxonomy" id="2656787"/>
    <lineage>
        <taxon>Eukaryota</taxon>
        <taxon>Fungi</taxon>
        <taxon>Dikarya</taxon>
        <taxon>Ascomycota</taxon>
        <taxon>Pezizomycotina</taxon>
        <taxon>Leotiomycetes</taxon>
        <taxon>Helotiales</taxon>
        <taxon>Pleuroascaceae</taxon>
        <taxon>Venustampulla</taxon>
    </lineage>
</organism>
<name>A0A370TIR6_9HELO</name>
<reference evidence="3 4" key="1">
    <citation type="journal article" date="2018" name="IMA Fungus">
        <title>IMA Genome-F 9: Draft genome sequence of Annulohypoxylon stygium, Aspergillus mulundensis, Berkeleyomyces basicola (syn. Thielaviopsis basicola), Ceratocystis smalleyi, two Cercospora beticola strains, Coleophoma cylindrospora, Fusarium fracticaudum, Phialophora cf. hyalina, and Morchella septimelata.</title>
        <authorList>
            <person name="Wingfield B.D."/>
            <person name="Bills G.F."/>
            <person name="Dong Y."/>
            <person name="Huang W."/>
            <person name="Nel W.J."/>
            <person name="Swalarsk-Parry B.S."/>
            <person name="Vaghefi N."/>
            <person name="Wilken P.M."/>
            <person name="An Z."/>
            <person name="de Beer Z.W."/>
            <person name="De Vos L."/>
            <person name="Chen L."/>
            <person name="Duong T.A."/>
            <person name="Gao Y."/>
            <person name="Hammerbacher A."/>
            <person name="Kikkert J.R."/>
            <person name="Li Y."/>
            <person name="Li H."/>
            <person name="Li K."/>
            <person name="Li Q."/>
            <person name="Liu X."/>
            <person name="Ma X."/>
            <person name="Naidoo K."/>
            <person name="Pethybridge S.J."/>
            <person name="Sun J."/>
            <person name="Steenkamp E.T."/>
            <person name="van der Nest M.A."/>
            <person name="van Wyk S."/>
            <person name="Wingfield M.J."/>
            <person name="Xiong C."/>
            <person name="Yue Q."/>
            <person name="Zhang X."/>
        </authorList>
    </citation>
    <scope>NUCLEOTIDE SEQUENCE [LARGE SCALE GENOMIC DNA]</scope>
    <source>
        <strain evidence="3 4">BP 5553</strain>
    </source>
</reference>
<feature type="region of interest" description="Disordered" evidence="1">
    <location>
        <begin position="80"/>
        <end position="227"/>
    </location>
</feature>
<evidence type="ECO:0000313" key="3">
    <source>
        <dbReference type="EMBL" id="RDL35251.1"/>
    </source>
</evidence>
<feature type="region of interest" description="Disordered" evidence="1">
    <location>
        <begin position="256"/>
        <end position="288"/>
    </location>
</feature>
<feature type="compositionally biased region" description="Polar residues" evidence="1">
    <location>
        <begin position="208"/>
        <end position="222"/>
    </location>
</feature>
<feature type="compositionally biased region" description="Low complexity" evidence="1">
    <location>
        <begin position="104"/>
        <end position="116"/>
    </location>
</feature>
<feature type="compositionally biased region" description="Low complexity" evidence="1">
    <location>
        <begin position="271"/>
        <end position="288"/>
    </location>
</feature>
<keyword evidence="4" id="KW-1185">Reference proteome</keyword>
<dbReference type="AlphaFoldDB" id="A0A370TIR6"/>
<gene>
    <name evidence="3" type="ORF">BP5553_07182</name>
</gene>
<proteinExistence type="predicted"/>
<evidence type="ECO:0000313" key="4">
    <source>
        <dbReference type="Proteomes" id="UP000254866"/>
    </source>
</evidence>
<feature type="domain" description="Mso1 N-terminal" evidence="2">
    <location>
        <begin position="18"/>
        <end position="54"/>
    </location>
</feature>
<protein>
    <recommendedName>
        <fullName evidence="2">Mso1 N-terminal domain-containing protein</fullName>
    </recommendedName>
</protein>
<dbReference type="Pfam" id="PF14475">
    <property type="entry name" value="Mso1_Sec1_bdg"/>
    <property type="match status" value="1"/>
</dbReference>
<dbReference type="Proteomes" id="UP000254866">
    <property type="component" value="Unassembled WGS sequence"/>
</dbReference>
<dbReference type="InterPro" id="IPR028095">
    <property type="entry name" value="Mso1_N_dom"/>
</dbReference>
<accession>A0A370TIR6</accession>
<dbReference type="RefSeq" id="XP_031868074.1">
    <property type="nucleotide sequence ID" value="XM_032015805.1"/>
</dbReference>
<evidence type="ECO:0000259" key="2">
    <source>
        <dbReference type="Pfam" id="PF14475"/>
    </source>
</evidence>
<feature type="compositionally biased region" description="Low complexity" evidence="1">
    <location>
        <begin position="151"/>
        <end position="161"/>
    </location>
</feature>
<feature type="compositionally biased region" description="Polar residues" evidence="1">
    <location>
        <begin position="162"/>
        <end position="178"/>
    </location>
</feature>
<evidence type="ECO:0000256" key="1">
    <source>
        <dbReference type="SAM" id="MobiDB-lite"/>
    </source>
</evidence>
<dbReference type="EMBL" id="NPIC01000006">
    <property type="protein sequence ID" value="RDL35251.1"/>
    <property type="molecule type" value="Genomic_DNA"/>
</dbReference>
<feature type="compositionally biased region" description="Gly residues" evidence="1">
    <location>
        <begin position="80"/>
        <end position="91"/>
    </location>
</feature>